<feature type="region of interest" description="Disordered" evidence="1">
    <location>
        <begin position="35"/>
        <end position="70"/>
    </location>
</feature>
<organism evidence="2 3">
    <name type="scientific">Pseudomonas phage phiR18</name>
    <dbReference type="NCBI Taxonomy" id="1752027"/>
    <lineage>
        <taxon>Viruses</taxon>
        <taxon>Duplodnaviria</taxon>
        <taxon>Heunggongvirae</taxon>
        <taxon>Uroviricota</taxon>
        <taxon>Caudoviricetes</taxon>
        <taxon>Kochitakasuvirus</taxon>
        <taxon>Kochitakasuvirus R18</taxon>
    </lineage>
</organism>
<protein>
    <submittedName>
        <fullName evidence="2">Uncharacterized protein</fullName>
    </submittedName>
</protein>
<dbReference type="GeneID" id="40080228"/>
<name>A0A0S3UFW4_9CAUD</name>
<feature type="compositionally biased region" description="Basic and acidic residues" evidence="1">
    <location>
        <begin position="48"/>
        <end position="59"/>
    </location>
</feature>
<reference evidence="2" key="1">
    <citation type="journal article" date="2016" name="Genome Announc.">
        <title>Complete Genome Sequences of Broad-Host-Range Pseudomonas aeruginosa Bacteriophages phiR18 and phiS12-1.</title>
        <authorList>
            <person name="Furusawa T."/>
            <person name="Iwano H."/>
            <person name="Higuchi H."/>
            <person name="Usui M."/>
            <person name="Maruyama F."/>
            <person name="Nakagawa I."/>
            <person name="Yokota H."/>
            <person name="Tamura Y."/>
        </authorList>
    </citation>
    <scope>NUCLEOTIDE SEQUENCE [LARGE SCALE GENOMIC DNA]</scope>
</reference>
<evidence type="ECO:0000313" key="3">
    <source>
        <dbReference type="Proteomes" id="UP000221614"/>
    </source>
</evidence>
<dbReference type="KEGG" id="vg:40080228"/>
<evidence type="ECO:0000313" key="2">
    <source>
        <dbReference type="EMBL" id="BAU16362.1"/>
    </source>
</evidence>
<dbReference type="RefSeq" id="YP_009604334.1">
    <property type="nucleotide sequence ID" value="NC_041964.1"/>
</dbReference>
<dbReference type="EMBL" id="LC102729">
    <property type="protein sequence ID" value="BAU16362.1"/>
    <property type="molecule type" value="Genomic_DNA"/>
</dbReference>
<sequence>MKKNWSSMGLNFMRSLAAGVFSGSIGRTAHRTNYTPAAVDKQTPEQIEAAKQRAQERRERRMKRPQGFGG</sequence>
<evidence type="ECO:0000256" key="1">
    <source>
        <dbReference type="SAM" id="MobiDB-lite"/>
    </source>
</evidence>
<proteinExistence type="predicted"/>
<dbReference type="Proteomes" id="UP000221614">
    <property type="component" value="Segment"/>
</dbReference>
<keyword evidence="3" id="KW-1185">Reference proteome</keyword>
<accession>A0A0S3UFW4</accession>